<dbReference type="PANTHER" id="PTHR46564">
    <property type="entry name" value="TRANSPOSASE"/>
    <property type="match status" value="1"/>
</dbReference>
<dbReference type="OrthoDB" id="3264182at2759"/>
<dbReference type="HOGENOM" id="CLU_056788_8_0_1"/>
<gene>
    <name evidence="1" type="ORF">K443DRAFT_98145</name>
</gene>
<dbReference type="InterPro" id="IPR009057">
    <property type="entry name" value="Homeodomain-like_sf"/>
</dbReference>
<reference evidence="2" key="2">
    <citation type="submission" date="2015-01" db="EMBL/GenBank/DDBJ databases">
        <title>Evolutionary Origins and Diversification of the Mycorrhizal Mutualists.</title>
        <authorList>
            <consortium name="DOE Joint Genome Institute"/>
            <consortium name="Mycorrhizal Genomics Consortium"/>
            <person name="Kohler A."/>
            <person name="Kuo A."/>
            <person name="Nagy L.G."/>
            <person name="Floudas D."/>
            <person name="Copeland A."/>
            <person name="Barry K.W."/>
            <person name="Cichocki N."/>
            <person name="Veneault-Fourrey C."/>
            <person name="LaButti K."/>
            <person name="Lindquist E.A."/>
            <person name="Lipzen A."/>
            <person name="Lundell T."/>
            <person name="Morin E."/>
            <person name="Murat C."/>
            <person name="Riley R."/>
            <person name="Ohm R."/>
            <person name="Sun H."/>
            <person name="Tunlid A."/>
            <person name="Henrissat B."/>
            <person name="Grigoriev I.V."/>
            <person name="Hibbett D.S."/>
            <person name="Martin F."/>
        </authorList>
    </citation>
    <scope>NUCLEOTIDE SEQUENCE [LARGE SCALE GENOMIC DNA]</scope>
    <source>
        <strain evidence="2">LaAM-08-1</strain>
    </source>
</reference>
<proteinExistence type="predicted"/>
<sequence length="162" mass="18616">SIGLNLQTLVVQRVLINWREIGDICKDQVHMGRAPLMQQSSVKLMLGLLEQSPDMYLNEIQEQLEEQHSVIISLATIYRTLRWLGITSKKLSRATQECCEEARQFFTIEIGGEPPERLVTSDEATVNILTSYHENGWAPQGMRAQKHTRFTCGARHVRYFDQ</sequence>
<evidence type="ECO:0000313" key="2">
    <source>
        <dbReference type="Proteomes" id="UP000054477"/>
    </source>
</evidence>
<reference evidence="1 2" key="1">
    <citation type="submission" date="2014-04" db="EMBL/GenBank/DDBJ databases">
        <authorList>
            <consortium name="DOE Joint Genome Institute"/>
            <person name="Kuo A."/>
            <person name="Kohler A."/>
            <person name="Nagy L.G."/>
            <person name="Floudas D."/>
            <person name="Copeland A."/>
            <person name="Barry K.W."/>
            <person name="Cichocki N."/>
            <person name="Veneault-Fourrey C."/>
            <person name="LaButti K."/>
            <person name="Lindquist E.A."/>
            <person name="Lipzen A."/>
            <person name="Lundell T."/>
            <person name="Morin E."/>
            <person name="Murat C."/>
            <person name="Sun H."/>
            <person name="Tunlid A."/>
            <person name="Henrissat B."/>
            <person name="Grigoriev I.V."/>
            <person name="Hibbett D.S."/>
            <person name="Martin F."/>
            <person name="Nordberg H.P."/>
            <person name="Cantor M.N."/>
            <person name="Hua S.X."/>
        </authorList>
    </citation>
    <scope>NUCLEOTIDE SEQUENCE [LARGE SCALE GENOMIC DNA]</scope>
    <source>
        <strain evidence="1 2">LaAM-08-1</strain>
    </source>
</reference>
<organism evidence="1 2">
    <name type="scientific">Laccaria amethystina LaAM-08-1</name>
    <dbReference type="NCBI Taxonomy" id="1095629"/>
    <lineage>
        <taxon>Eukaryota</taxon>
        <taxon>Fungi</taxon>
        <taxon>Dikarya</taxon>
        <taxon>Basidiomycota</taxon>
        <taxon>Agaricomycotina</taxon>
        <taxon>Agaricomycetes</taxon>
        <taxon>Agaricomycetidae</taxon>
        <taxon>Agaricales</taxon>
        <taxon>Agaricineae</taxon>
        <taxon>Hydnangiaceae</taxon>
        <taxon>Laccaria</taxon>
    </lineage>
</organism>
<feature type="non-terminal residue" evidence="1">
    <location>
        <position position="1"/>
    </location>
</feature>
<evidence type="ECO:0008006" key="3">
    <source>
        <dbReference type="Google" id="ProtNLM"/>
    </source>
</evidence>
<dbReference type="AlphaFoldDB" id="A0A0C9Y0W0"/>
<keyword evidence="2" id="KW-1185">Reference proteome</keyword>
<protein>
    <recommendedName>
        <fullName evidence="3">Winged helix-turn helix domain-containing protein</fullName>
    </recommendedName>
</protein>
<dbReference type="PANTHER" id="PTHR46564:SF1">
    <property type="entry name" value="TRANSPOSASE"/>
    <property type="match status" value="1"/>
</dbReference>
<dbReference type="Proteomes" id="UP000054477">
    <property type="component" value="Unassembled WGS sequence"/>
</dbReference>
<evidence type="ECO:0000313" key="1">
    <source>
        <dbReference type="EMBL" id="KIK01713.1"/>
    </source>
</evidence>
<dbReference type="SUPFAM" id="SSF46689">
    <property type="entry name" value="Homeodomain-like"/>
    <property type="match status" value="1"/>
</dbReference>
<accession>A0A0C9Y0W0</accession>
<name>A0A0C9Y0W0_9AGAR</name>
<dbReference type="EMBL" id="KN838602">
    <property type="protein sequence ID" value="KIK01713.1"/>
    <property type="molecule type" value="Genomic_DNA"/>
</dbReference>